<dbReference type="RefSeq" id="WP_270111125.1">
    <property type="nucleotide sequence ID" value="NZ_JAPZVP010000012.1"/>
</dbReference>
<feature type="region of interest" description="Disordered" evidence="1">
    <location>
        <begin position="1"/>
        <end position="25"/>
    </location>
</feature>
<organism evidence="2 3">
    <name type="scientific">Glycomyces luteolus</name>
    <dbReference type="NCBI Taxonomy" id="2670330"/>
    <lineage>
        <taxon>Bacteria</taxon>
        <taxon>Bacillati</taxon>
        <taxon>Actinomycetota</taxon>
        <taxon>Actinomycetes</taxon>
        <taxon>Glycomycetales</taxon>
        <taxon>Glycomycetaceae</taxon>
        <taxon>Glycomyces</taxon>
    </lineage>
</organism>
<sequence>MTCTYESSRVTLEREGEARRYSGGPIGAKKAGGSFLCPGSVNLDSAQAHFHR</sequence>
<evidence type="ECO:0000256" key="1">
    <source>
        <dbReference type="SAM" id="MobiDB-lite"/>
    </source>
</evidence>
<feature type="compositionally biased region" description="Polar residues" evidence="1">
    <location>
        <begin position="1"/>
        <end position="10"/>
    </location>
</feature>
<keyword evidence="3" id="KW-1185">Reference proteome</keyword>
<feature type="compositionally biased region" description="Basic and acidic residues" evidence="1">
    <location>
        <begin position="11"/>
        <end position="20"/>
    </location>
</feature>
<dbReference type="AlphaFoldDB" id="A0A9X3PCT0"/>
<accession>A0A9X3PCT0</accession>
<proteinExistence type="predicted"/>
<reference evidence="2" key="1">
    <citation type="submission" date="2022-12" db="EMBL/GenBank/DDBJ databases">
        <title>Gycomyces niveus sp.nov.,a novel actinomycete isolated from soil in Shouguan.</title>
        <authorList>
            <person name="Yang X."/>
        </authorList>
    </citation>
    <scope>NUCLEOTIDE SEQUENCE</scope>
    <source>
        <strain evidence="2">NEAU-A15</strain>
    </source>
</reference>
<dbReference type="Proteomes" id="UP001146067">
    <property type="component" value="Unassembled WGS sequence"/>
</dbReference>
<protein>
    <submittedName>
        <fullName evidence="2">Uncharacterized protein</fullName>
    </submittedName>
</protein>
<dbReference type="EMBL" id="JAPZVP010000012">
    <property type="protein sequence ID" value="MDA1361148.1"/>
    <property type="molecule type" value="Genomic_DNA"/>
</dbReference>
<comment type="caution">
    <text evidence="2">The sequence shown here is derived from an EMBL/GenBank/DDBJ whole genome shotgun (WGS) entry which is preliminary data.</text>
</comment>
<name>A0A9X3PCT0_9ACTN</name>
<evidence type="ECO:0000313" key="3">
    <source>
        <dbReference type="Proteomes" id="UP001146067"/>
    </source>
</evidence>
<evidence type="ECO:0000313" key="2">
    <source>
        <dbReference type="EMBL" id="MDA1361148.1"/>
    </source>
</evidence>
<gene>
    <name evidence="2" type="ORF">O1R50_16070</name>
</gene>